<dbReference type="SMART" id="SM00320">
    <property type="entry name" value="WD40"/>
    <property type="match status" value="5"/>
</dbReference>
<keyword evidence="2" id="KW-0677">Repeat</keyword>
<dbReference type="InterPro" id="IPR001680">
    <property type="entry name" value="WD40_rpt"/>
</dbReference>
<evidence type="ECO:0000313" key="5">
    <source>
        <dbReference type="EMBL" id="KAG6377833.1"/>
    </source>
</evidence>
<keyword evidence="6" id="KW-1185">Reference proteome</keyword>
<feature type="compositionally biased region" description="Polar residues" evidence="4">
    <location>
        <begin position="379"/>
        <end position="394"/>
    </location>
</feature>
<proteinExistence type="predicted"/>
<dbReference type="PANTHER" id="PTHR19848">
    <property type="entry name" value="WD40 REPEAT PROTEIN"/>
    <property type="match status" value="1"/>
</dbReference>
<feature type="repeat" description="WD" evidence="3">
    <location>
        <begin position="159"/>
        <end position="193"/>
    </location>
</feature>
<organism evidence="5 6">
    <name type="scientific">Boletus reticuloceps</name>
    <dbReference type="NCBI Taxonomy" id="495285"/>
    <lineage>
        <taxon>Eukaryota</taxon>
        <taxon>Fungi</taxon>
        <taxon>Dikarya</taxon>
        <taxon>Basidiomycota</taxon>
        <taxon>Agaricomycotina</taxon>
        <taxon>Agaricomycetes</taxon>
        <taxon>Agaricomycetidae</taxon>
        <taxon>Boletales</taxon>
        <taxon>Boletineae</taxon>
        <taxon>Boletaceae</taxon>
        <taxon>Boletoideae</taxon>
        <taxon>Boletus</taxon>
    </lineage>
</organism>
<reference evidence="5" key="1">
    <citation type="submission" date="2021-03" db="EMBL/GenBank/DDBJ databases">
        <title>Evolutionary innovations through gain and loss of genes in the ectomycorrhizal Boletales.</title>
        <authorList>
            <person name="Wu G."/>
            <person name="Miyauchi S."/>
            <person name="Morin E."/>
            <person name="Yang Z.-L."/>
            <person name="Xu J."/>
            <person name="Martin F.M."/>
        </authorList>
    </citation>
    <scope>NUCLEOTIDE SEQUENCE</scope>
    <source>
        <strain evidence="5">BR01</strain>
    </source>
</reference>
<comment type="caution">
    <text evidence="5">The sequence shown here is derived from an EMBL/GenBank/DDBJ whole genome shotgun (WGS) entry which is preliminary data.</text>
</comment>
<dbReference type="PROSITE" id="PS50082">
    <property type="entry name" value="WD_REPEATS_2"/>
    <property type="match status" value="1"/>
</dbReference>
<dbReference type="InterPro" id="IPR015943">
    <property type="entry name" value="WD40/YVTN_repeat-like_dom_sf"/>
</dbReference>
<dbReference type="Proteomes" id="UP000683000">
    <property type="component" value="Unassembled WGS sequence"/>
</dbReference>
<evidence type="ECO:0000256" key="4">
    <source>
        <dbReference type="SAM" id="MobiDB-lite"/>
    </source>
</evidence>
<accession>A0A8I2YVR1</accession>
<evidence type="ECO:0000256" key="2">
    <source>
        <dbReference type="ARBA" id="ARBA00022737"/>
    </source>
</evidence>
<dbReference type="OrthoDB" id="2682234at2759"/>
<dbReference type="Gene3D" id="2.130.10.10">
    <property type="entry name" value="YVTN repeat-like/Quinoprotein amine dehydrogenase"/>
    <property type="match status" value="2"/>
</dbReference>
<dbReference type="InterPro" id="IPR036322">
    <property type="entry name" value="WD40_repeat_dom_sf"/>
</dbReference>
<name>A0A8I2YVR1_9AGAM</name>
<dbReference type="EMBL" id="JAGFBS010000008">
    <property type="protein sequence ID" value="KAG6377833.1"/>
    <property type="molecule type" value="Genomic_DNA"/>
</dbReference>
<evidence type="ECO:0000256" key="1">
    <source>
        <dbReference type="ARBA" id="ARBA00022574"/>
    </source>
</evidence>
<feature type="region of interest" description="Disordered" evidence="4">
    <location>
        <begin position="379"/>
        <end position="401"/>
    </location>
</feature>
<dbReference type="PROSITE" id="PS00678">
    <property type="entry name" value="WD_REPEATS_1"/>
    <property type="match status" value="1"/>
</dbReference>
<dbReference type="InterPro" id="IPR019775">
    <property type="entry name" value="WD40_repeat_CS"/>
</dbReference>
<dbReference type="Pfam" id="PF00400">
    <property type="entry name" value="WD40"/>
    <property type="match status" value="4"/>
</dbReference>
<dbReference type="PANTHER" id="PTHR19848:SF8">
    <property type="entry name" value="F-BOX AND WD REPEAT DOMAIN CONTAINING 7"/>
    <property type="match status" value="1"/>
</dbReference>
<dbReference type="AlphaFoldDB" id="A0A8I2YVR1"/>
<evidence type="ECO:0000256" key="3">
    <source>
        <dbReference type="PROSITE-ProRule" id="PRU00221"/>
    </source>
</evidence>
<evidence type="ECO:0000313" key="6">
    <source>
        <dbReference type="Proteomes" id="UP000683000"/>
    </source>
</evidence>
<sequence length="428" mass="48043">MSREKRLEPHIGTSLVTKFPWRDDSLLETRHKRRKHEVMTARTLSSRQNPQWGEAAPCPTTPLLPCSDDYVVNNDRFLRTVVFSANGEYLVSGDAGGVRVWRVKDGKEMAAMQVNAALCAAVSNDGKWIAVGTVWGEVSVWDAQTHKQVFKQVEDYDVIRAVDFSPDSSRLVAAQWNHKASVWDIATSKQVLQLYHVHDTVVEKDERLSSSDSSVRLLKTNTVVMTAKYSPQGDRIATATGDCVRVYDSIYGHPLMELKVNVTSMFDHGPLWFDNRLLVASDNRIKLLEAFKGTVASEWPVPKIDFGSCIALPKHGRFLAYSTKSTVMFWDISTHNQLSVIQHPQEIWSLAVSPDDRHLAIGGRDGKIIIESLSHINTSTHEQGNQDEQPSTLHNDPPDSTPVGFAHSVTVRVTLSSLTLFTYYRKKF</sequence>
<dbReference type="SUPFAM" id="SSF50978">
    <property type="entry name" value="WD40 repeat-like"/>
    <property type="match status" value="1"/>
</dbReference>
<protein>
    <submittedName>
        <fullName evidence="5">WD40-repeat-containing domain protein</fullName>
    </submittedName>
</protein>
<gene>
    <name evidence="5" type="ORF">JVT61DRAFT_14613</name>
</gene>
<keyword evidence="1 3" id="KW-0853">WD repeat</keyword>